<dbReference type="AlphaFoldDB" id="A0A1G4XT09"/>
<proteinExistence type="predicted"/>
<protein>
    <submittedName>
        <fullName evidence="1">Uncharacterized protein</fullName>
    </submittedName>
</protein>
<reference evidence="2" key="1">
    <citation type="submission" date="2016-10" db="EMBL/GenBank/DDBJ databases">
        <authorList>
            <person name="Varghese N."/>
            <person name="Submissions S."/>
        </authorList>
    </citation>
    <scope>NUCLEOTIDE SEQUENCE [LARGE SCALE GENOMIC DNA]</scope>
    <source>
        <strain evidence="2">DSM 45722</strain>
    </source>
</reference>
<dbReference type="EMBL" id="FMUH01000002">
    <property type="protein sequence ID" value="SCX44349.1"/>
    <property type="molecule type" value="Genomic_DNA"/>
</dbReference>
<evidence type="ECO:0000313" key="1">
    <source>
        <dbReference type="EMBL" id="SCX44349.1"/>
    </source>
</evidence>
<name>A0A1G4XT09_9ACTN</name>
<keyword evidence="2" id="KW-1185">Reference proteome</keyword>
<accession>A0A1G4XT09</accession>
<sequence>MDTEPWPDPGAWHGWTEPWPPPTVVVLMAEHADVVLWNRSPVRSPWHDSYTLDPRVLRLSDRLTARLFDWNDRYGAHGTSRTWIDEGWALAHDVQPEFDARGLDVEVRYHDGDGSEPAVRGRRRT</sequence>
<evidence type="ECO:0000313" key="2">
    <source>
        <dbReference type="Proteomes" id="UP000198981"/>
    </source>
</evidence>
<organism evidence="1 2">
    <name type="scientific">Klenkia marina</name>
    <dbReference type="NCBI Taxonomy" id="1960309"/>
    <lineage>
        <taxon>Bacteria</taxon>
        <taxon>Bacillati</taxon>
        <taxon>Actinomycetota</taxon>
        <taxon>Actinomycetes</taxon>
        <taxon>Geodermatophilales</taxon>
        <taxon>Geodermatophilaceae</taxon>
        <taxon>Klenkia</taxon>
    </lineage>
</organism>
<dbReference type="Proteomes" id="UP000198981">
    <property type="component" value="Unassembled WGS sequence"/>
</dbReference>
<dbReference type="RefSeq" id="WP_092801536.1">
    <property type="nucleotide sequence ID" value="NZ_FMUH01000002.1"/>
</dbReference>
<gene>
    <name evidence="1" type="ORF">SAMN03159343_1401</name>
</gene>
<dbReference type="OrthoDB" id="5191046at2"/>